<organism evidence="1 2">
    <name type="scientific">Champsocephalus gunnari</name>
    <name type="common">Mackerel icefish</name>
    <dbReference type="NCBI Taxonomy" id="52237"/>
    <lineage>
        <taxon>Eukaryota</taxon>
        <taxon>Metazoa</taxon>
        <taxon>Chordata</taxon>
        <taxon>Craniata</taxon>
        <taxon>Vertebrata</taxon>
        <taxon>Euteleostomi</taxon>
        <taxon>Actinopterygii</taxon>
        <taxon>Neopterygii</taxon>
        <taxon>Teleostei</taxon>
        <taxon>Neoteleostei</taxon>
        <taxon>Acanthomorphata</taxon>
        <taxon>Eupercaria</taxon>
        <taxon>Perciformes</taxon>
        <taxon>Notothenioidei</taxon>
        <taxon>Channichthyidae</taxon>
        <taxon>Champsocephalus</taxon>
    </lineage>
</organism>
<accession>A0AAN8GZ93</accession>
<keyword evidence="2" id="KW-1185">Reference proteome</keyword>
<sequence>MPFRCVALGVGACPRLLWRPRLGSENPVAVIVLYLAIPEYSEDSFFSSYPSFSFVHTPPYRILSVSQISHVHIVSINPQGTLLGIPTFTLMYMNTRMHNCFPAKQDL</sequence>
<dbReference type="AlphaFoldDB" id="A0AAN8GZ93"/>
<reference evidence="1 2" key="1">
    <citation type="journal article" date="2023" name="Mol. Biol. Evol.">
        <title>Genomics of Secondarily Temperate Adaptation in the Only Non-Antarctic Icefish.</title>
        <authorList>
            <person name="Rivera-Colon A.G."/>
            <person name="Rayamajhi N."/>
            <person name="Minhas B.F."/>
            <person name="Madrigal G."/>
            <person name="Bilyk K.T."/>
            <person name="Yoon V."/>
            <person name="Hune M."/>
            <person name="Gregory S."/>
            <person name="Cheng C.H.C."/>
            <person name="Catchen J.M."/>
        </authorList>
    </citation>
    <scope>NUCLEOTIDE SEQUENCE [LARGE SCALE GENOMIC DNA]</scope>
    <source>
        <tissue evidence="1">White muscle</tissue>
    </source>
</reference>
<proteinExistence type="predicted"/>
<comment type="caution">
    <text evidence="1">The sequence shown here is derived from an EMBL/GenBank/DDBJ whole genome shotgun (WGS) entry which is preliminary data.</text>
</comment>
<name>A0AAN8GZ93_CHAGU</name>
<evidence type="ECO:0000313" key="2">
    <source>
        <dbReference type="Proteomes" id="UP001331515"/>
    </source>
</evidence>
<dbReference type="EMBL" id="JAURVH010001535">
    <property type="protein sequence ID" value="KAK5893529.1"/>
    <property type="molecule type" value="Genomic_DNA"/>
</dbReference>
<evidence type="ECO:0000313" key="1">
    <source>
        <dbReference type="EMBL" id="KAK5893529.1"/>
    </source>
</evidence>
<gene>
    <name evidence="1" type="ORF">CgunFtcFv8_006395</name>
</gene>
<protein>
    <submittedName>
        <fullName evidence="1">Uncharacterized protein</fullName>
    </submittedName>
</protein>
<dbReference type="Proteomes" id="UP001331515">
    <property type="component" value="Unassembled WGS sequence"/>
</dbReference>